<dbReference type="SUPFAM" id="SSF50814">
    <property type="entry name" value="Lipocalins"/>
    <property type="match status" value="1"/>
</dbReference>
<dbReference type="Gene3D" id="2.40.128.20">
    <property type="match status" value="1"/>
</dbReference>
<dbReference type="PANTHER" id="PTHR10612:SF34">
    <property type="entry name" value="APOLIPOPROTEIN D"/>
    <property type="match status" value="1"/>
</dbReference>
<dbReference type="Proteomes" id="UP000009192">
    <property type="component" value="Unassembled WGS sequence"/>
</dbReference>
<dbReference type="KEGG" id="dmo:Dmoj_GI26513"/>
<reference evidence="4 5" key="1">
    <citation type="journal article" date="2007" name="Nature">
        <title>Evolution of genes and genomes on the Drosophila phylogeny.</title>
        <authorList>
            <consortium name="Drosophila 12 Genomes Consortium"/>
            <person name="Clark A.G."/>
            <person name="Eisen M.B."/>
            <person name="Smith D.R."/>
            <person name="Bergman C.M."/>
            <person name="Oliver B."/>
            <person name="Markow T.A."/>
            <person name="Kaufman T.C."/>
            <person name="Kellis M."/>
            <person name="Gelbart W."/>
            <person name="Iyer V.N."/>
            <person name="Pollard D.A."/>
            <person name="Sackton T.B."/>
            <person name="Larracuente A.M."/>
            <person name="Singh N.D."/>
            <person name="Abad J.P."/>
            <person name="Abt D.N."/>
            <person name="Adryan B."/>
            <person name="Aguade M."/>
            <person name="Akashi H."/>
            <person name="Anderson W.W."/>
            <person name="Aquadro C.F."/>
            <person name="Ardell D.H."/>
            <person name="Arguello R."/>
            <person name="Artieri C.G."/>
            <person name="Barbash D.A."/>
            <person name="Barker D."/>
            <person name="Barsanti P."/>
            <person name="Batterham P."/>
            <person name="Batzoglou S."/>
            <person name="Begun D."/>
            <person name="Bhutkar A."/>
            <person name="Blanco E."/>
            <person name="Bosak S.A."/>
            <person name="Bradley R.K."/>
            <person name="Brand A.D."/>
            <person name="Brent M.R."/>
            <person name="Brooks A.N."/>
            <person name="Brown R.H."/>
            <person name="Butlin R.K."/>
            <person name="Caggese C."/>
            <person name="Calvi B.R."/>
            <person name="Bernardo de Carvalho A."/>
            <person name="Caspi A."/>
            <person name="Castrezana S."/>
            <person name="Celniker S.E."/>
            <person name="Chang J.L."/>
            <person name="Chapple C."/>
            <person name="Chatterji S."/>
            <person name="Chinwalla A."/>
            <person name="Civetta A."/>
            <person name="Clifton S.W."/>
            <person name="Comeron J.M."/>
            <person name="Costello J.C."/>
            <person name="Coyne J.A."/>
            <person name="Daub J."/>
            <person name="David R.G."/>
            <person name="Delcher A.L."/>
            <person name="Delehaunty K."/>
            <person name="Do C.B."/>
            <person name="Ebling H."/>
            <person name="Edwards K."/>
            <person name="Eickbush T."/>
            <person name="Evans J.D."/>
            <person name="Filipski A."/>
            <person name="Findeiss S."/>
            <person name="Freyhult E."/>
            <person name="Fulton L."/>
            <person name="Fulton R."/>
            <person name="Garcia A.C."/>
            <person name="Gardiner A."/>
            <person name="Garfield D.A."/>
            <person name="Garvin B.E."/>
            <person name="Gibson G."/>
            <person name="Gilbert D."/>
            <person name="Gnerre S."/>
            <person name="Godfrey J."/>
            <person name="Good R."/>
            <person name="Gotea V."/>
            <person name="Gravely B."/>
            <person name="Greenberg A.J."/>
            <person name="Griffiths-Jones S."/>
            <person name="Gross S."/>
            <person name="Guigo R."/>
            <person name="Gustafson E.A."/>
            <person name="Haerty W."/>
            <person name="Hahn M.W."/>
            <person name="Halligan D.L."/>
            <person name="Halpern A.L."/>
            <person name="Halter G.M."/>
            <person name="Han M.V."/>
            <person name="Heger A."/>
            <person name="Hillier L."/>
            <person name="Hinrichs A.S."/>
            <person name="Holmes I."/>
            <person name="Hoskins R.A."/>
            <person name="Hubisz M.J."/>
            <person name="Hultmark D."/>
            <person name="Huntley M.A."/>
            <person name="Jaffe D.B."/>
            <person name="Jagadeeshan S."/>
            <person name="Jeck W.R."/>
            <person name="Johnson J."/>
            <person name="Jones C.D."/>
            <person name="Jordan W.C."/>
            <person name="Karpen G.H."/>
            <person name="Kataoka E."/>
            <person name="Keightley P.D."/>
            <person name="Kheradpour P."/>
            <person name="Kirkness E.F."/>
            <person name="Koerich L.B."/>
            <person name="Kristiansen K."/>
            <person name="Kudrna D."/>
            <person name="Kulathinal R.J."/>
            <person name="Kumar S."/>
            <person name="Kwok R."/>
            <person name="Lander E."/>
            <person name="Langley C.H."/>
            <person name="Lapoint R."/>
            <person name="Lazzaro B.P."/>
            <person name="Lee S.J."/>
            <person name="Levesque L."/>
            <person name="Li R."/>
            <person name="Lin C.F."/>
            <person name="Lin M.F."/>
            <person name="Lindblad-Toh K."/>
            <person name="Llopart A."/>
            <person name="Long M."/>
            <person name="Low L."/>
            <person name="Lozovsky E."/>
            <person name="Lu J."/>
            <person name="Luo M."/>
            <person name="Machado C.A."/>
            <person name="Makalowski W."/>
            <person name="Marzo M."/>
            <person name="Matsuda M."/>
            <person name="Matzkin L."/>
            <person name="McAllister B."/>
            <person name="McBride C.S."/>
            <person name="McKernan B."/>
            <person name="McKernan K."/>
            <person name="Mendez-Lago M."/>
            <person name="Minx P."/>
            <person name="Mollenhauer M.U."/>
            <person name="Montooth K."/>
            <person name="Mount S.M."/>
            <person name="Mu X."/>
            <person name="Myers E."/>
            <person name="Negre B."/>
            <person name="Newfeld S."/>
            <person name="Nielsen R."/>
            <person name="Noor M.A."/>
            <person name="O'Grady P."/>
            <person name="Pachter L."/>
            <person name="Papaceit M."/>
            <person name="Parisi M.J."/>
            <person name="Parisi M."/>
            <person name="Parts L."/>
            <person name="Pedersen J.S."/>
            <person name="Pesole G."/>
            <person name="Phillippy A.M."/>
            <person name="Ponting C.P."/>
            <person name="Pop M."/>
            <person name="Porcelli D."/>
            <person name="Powell J.R."/>
            <person name="Prohaska S."/>
            <person name="Pruitt K."/>
            <person name="Puig M."/>
            <person name="Quesneville H."/>
            <person name="Ram K.R."/>
            <person name="Rand D."/>
            <person name="Rasmussen M.D."/>
            <person name="Reed L.K."/>
            <person name="Reenan R."/>
            <person name="Reily A."/>
            <person name="Remington K.A."/>
            <person name="Rieger T.T."/>
            <person name="Ritchie M.G."/>
            <person name="Robin C."/>
            <person name="Rogers Y.H."/>
            <person name="Rohde C."/>
            <person name="Rozas J."/>
            <person name="Rubenfield M.J."/>
            <person name="Ruiz A."/>
            <person name="Russo S."/>
            <person name="Salzberg S.L."/>
            <person name="Sanchez-Gracia A."/>
            <person name="Saranga D.J."/>
            <person name="Sato H."/>
            <person name="Schaeffer S.W."/>
            <person name="Schatz M.C."/>
            <person name="Schlenke T."/>
            <person name="Schwartz R."/>
            <person name="Segarra C."/>
            <person name="Singh R.S."/>
            <person name="Sirot L."/>
            <person name="Sirota M."/>
            <person name="Sisneros N.B."/>
            <person name="Smith C.D."/>
            <person name="Smith T.F."/>
            <person name="Spieth J."/>
            <person name="Stage D.E."/>
            <person name="Stark A."/>
            <person name="Stephan W."/>
            <person name="Strausberg R.L."/>
            <person name="Strempel S."/>
            <person name="Sturgill D."/>
            <person name="Sutton G."/>
            <person name="Sutton G.G."/>
            <person name="Tao W."/>
            <person name="Teichmann S."/>
            <person name="Tobari Y.N."/>
            <person name="Tomimura Y."/>
            <person name="Tsolas J.M."/>
            <person name="Valente V.L."/>
            <person name="Venter E."/>
            <person name="Venter J.C."/>
            <person name="Vicario S."/>
            <person name="Vieira F.G."/>
            <person name="Vilella A.J."/>
            <person name="Villasante A."/>
            <person name="Walenz B."/>
            <person name="Wang J."/>
            <person name="Wasserman M."/>
            <person name="Watts T."/>
            <person name="Wilson D."/>
            <person name="Wilson R.K."/>
            <person name="Wing R.A."/>
            <person name="Wolfner M.F."/>
            <person name="Wong A."/>
            <person name="Wong G.K."/>
            <person name="Wu C.I."/>
            <person name="Wu G."/>
            <person name="Yamamoto D."/>
            <person name="Yang H.P."/>
            <person name="Yang S.P."/>
            <person name="Yorke J.A."/>
            <person name="Yoshida K."/>
            <person name="Zdobnov E."/>
            <person name="Zhang P."/>
            <person name="Zhang Y."/>
            <person name="Zimin A.V."/>
            <person name="Baldwin J."/>
            <person name="Abdouelleil A."/>
            <person name="Abdulkadir J."/>
            <person name="Abebe A."/>
            <person name="Abera B."/>
            <person name="Abreu J."/>
            <person name="Acer S.C."/>
            <person name="Aftuck L."/>
            <person name="Alexander A."/>
            <person name="An P."/>
            <person name="Anderson E."/>
            <person name="Anderson S."/>
            <person name="Arachi H."/>
            <person name="Azer M."/>
            <person name="Bachantsang P."/>
            <person name="Barry A."/>
            <person name="Bayul T."/>
            <person name="Berlin A."/>
            <person name="Bessette D."/>
            <person name="Bloom T."/>
            <person name="Blye J."/>
            <person name="Boguslavskiy L."/>
            <person name="Bonnet C."/>
            <person name="Boukhgalter B."/>
            <person name="Bourzgui I."/>
            <person name="Brown A."/>
            <person name="Cahill P."/>
            <person name="Channer S."/>
            <person name="Cheshatsang Y."/>
            <person name="Chuda L."/>
            <person name="Citroen M."/>
            <person name="Collymore A."/>
            <person name="Cooke P."/>
            <person name="Costello M."/>
            <person name="D'Aco K."/>
            <person name="Daza R."/>
            <person name="De Haan G."/>
            <person name="DeGray S."/>
            <person name="DeMaso C."/>
            <person name="Dhargay N."/>
            <person name="Dooley K."/>
            <person name="Dooley E."/>
            <person name="Doricent M."/>
            <person name="Dorje P."/>
            <person name="Dorjee K."/>
            <person name="Dupes A."/>
            <person name="Elong R."/>
            <person name="Falk J."/>
            <person name="Farina A."/>
            <person name="Faro S."/>
            <person name="Ferguson D."/>
            <person name="Fisher S."/>
            <person name="Foley C.D."/>
            <person name="Franke A."/>
            <person name="Friedrich D."/>
            <person name="Gadbois L."/>
            <person name="Gearin G."/>
            <person name="Gearin C.R."/>
            <person name="Giannoukos G."/>
            <person name="Goode T."/>
            <person name="Graham J."/>
            <person name="Grandbois E."/>
            <person name="Grewal S."/>
            <person name="Gyaltsen K."/>
            <person name="Hafez N."/>
            <person name="Hagos B."/>
            <person name="Hall J."/>
            <person name="Henson C."/>
            <person name="Hollinger A."/>
            <person name="Honan T."/>
            <person name="Huard M.D."/>
            <person name="Hughes L."/>
            <person name="Hurhula B."/>
            <person name="Husby M.E."/>
            <person name="Kamat A."/>
            <person name="Kanga B."/>
            <person name="Kashin S."/>
            <person name="Khazanovich D."/>
            <person name="Kisner P."/>
            <person name="Lance K."/>
            <person name="Lara M."/>
            <person name="Lee W."/>
            <person name="Lennon N."/>
            <person name="Letendre F."/>
            <person name="LeVine R."/>
            <person name="Lipovsky A."/>
            <person name="Liu X."/>
            <person name="Liu J."/>
            <person name="Liu S."/>
            <person name="Lokyitsang T."/>
            <person name="Lokyitsang Y."/>
            <person name="Lubonja R."/>
            <person name="Lui A."/>
            <person name="MacDonald P."/>
            <person name="Magnisalis V."/>
            <person name="Maru K."/>
            <person name="Matthews C."/>
            <person name="McCusker W."/>
            <person name="McDonough S."/>
            <person name="Mehta T."/>
            <person name="Meldrim J."/>
            <person name="Meneus L."/>
            <person name="Mihai O."/>
            <person name="Mihalev A."/>
            <person name="Mihova T."/>
            <person name="Mittelman R."/>
            <person name="Mlenga V."/>
            <person name="Montmayeur A."/>
            <person name="Mulrain L."/>
            <person name="Navidi A."/>
            <person name="Naylor J."/>
            <person name="Negash T."/>
            <person name="Nguyen T."/>
            <person name="Nguyen N."/>
            <person name="Nicol R."/>
            <person name="Norbu C."/>
            <person name="Norbu N."/>
            <person name="Novod N."/>
            <person name="O'Neill B."/>
            <person name="Osman S."/>
            <person name="Markiewicz E."/>
            <person name="Oyono O.L."/>
            <person name="Patti C."/>
            <person name="Phunkhang P."/>
            <person name="Pierre F."/>
            <person name="Priest M."/>
            <person name="Raghuraman S."/>
            <person name="Rege F."/>
            <person name="Reyes R."/>
            <person name="Rise C."/>
            <person name="Rogov P."/>
            <person name="Ross K."/>
            <person name="Ryan E."/>
            <person name="Settipalli S."/>
            <person name="Shea T."/>
            <person name="Sherpa N."/>
            <person name="Shi L."/>
            <person name="Shih D."/>
            <person name="Sparrow T."/>
            <person name="Spaulding J."/>
            <person name="Stalker J."/>
            <person name="Stange-Thomann N."/>
            <person name="Stavropoulos S."/>
            <person name="Stone C."/>
            <person name="Strader C."/>
            <person name="Tesfaye S."/>
            <person name="Thomson T."/>
            <person name="Thoulutsang Y."/>
            <person name="Thoulutsang D."/>
            <person name="Topham K."/>
            <person name="Topping I."/>
            <person name="Tsamla T."/>
            <person name="Vassiliev H."/>
            <person name="Vo A."/>
            <person name="Wangchuk T."/>
            <person name="Wangdi T."/>
            <person name="Weiand M."/>
            <person name="Wilkinson J."/>
            <person name="Wilson A."/>
            <person name="Yadav S."/>
            <person name="Young G."/>
            <person name="Yu Q."/>
            <person name="Zembek L."/>
            <person name="Zhong D."/>
            <person name="Zimmer A."/>
            <person name="Zwirko Z."/>
            <person name="Jaffe D.B."/>
            <person name="Alvarez P."/>
            <person name="Brockman W."/>
            <person name="Butler J."/>
            <person name="Chin C."/>
            <person name="Gnerre S."/>
            <person name="Grabherr M."/>
            <person name="Kleber M."/>
            <person name="Mauceli E."/>
            <person name="MacCallum I."/>
        </authorList>
    </citation>
    <scope>NUCLEOTIDE SEQUENCE [LARGE SCALE GENOMIC DNA]</scope>
    <source>
        <strain evidence="5">Tucson 15081-1352.22</strain>
    </source>
</reference>
<dbReference type="PANTHER" id="PTHR10612">
    <property type="entry name" value="APOLIPOPROTEIN D"/>
    <property type="match status" value="1"/>
</dbReference>
<dbReference type="InParanoid" id="A0A0Q9XG87"/>
<gene>
    <name evidence="4" type="primary">Dmoj\GI26513</name>
    <name evidence="4" type="ORF">Dmoj_GI26513</name>
</gene>
<dbReference type="AlphaFoldDB" id="A0A0Q9XG87"/>
<sequence>MLNQVFYISVILMLSLGSHALSTRISRGPCQANLTAVGDLNMRRYEGIWYPQFAYPLYHKSLPKCVKYNVTKDISGKYRILRSDIDSQSGNVRRRSTLILRVSRKGGKYAIRTDNSPDGLNMYVLDTDYRTYSIQYACIELEGILNIAYAVIMTRERMPSSEVIQKTKQLAELSGIDQKKMVPILQGACPIDV</sequence>
<dbReference type="OrthoDB" id="565904at2759"/>
<dbReference type="PIRSF" id="PIRSF036893">
    <property type="entry name" value="Lipocalin_ApoD"/>
    <property type="match status" value="1"/>
</dbReference>
<feature type="signal peptide" evidence="2">
    <location>
        <begin position="1"/>
        <end position="20"/>
    </location>
</feature>
<accession>A0A0Q9XG87</accession>
<keyword evidence="2" id="KW-0732">Signal</keyword>
<evidence type="ECO:0000313" key="4">
    <source>
        <dbReference type="EMBL" id="KRG02648.1"/>
    </source>
</evidence>
<comment type="similarity">
    <text evidence="1 2">Belongs to the calycin superfamily. Lipocalin family.</text>
</comment>
<dbReference type="GO" id="GO:0000302">
    <property type="term" value="P:response to reactive oxygen species"/>
    <property type="evidence" value="ECO:0007669"/>
    <property type="project" value="TreeGrafter"/>
</dbReference>
<evidence type="ECO:0000259" key="3">
    <source>
        <dbReference type="Pfam" id="PF00061"/>
    </source>
</evidence>
<dbReference type="InterPro" id="IPR012674">
    <property type="entry name" value="Calycin"/>
</dbReference>
<evidence type="ECO:0000256" key="1">
    <source>
        <dbReference type="ARBA" id="ARBA00006889"/>
    </source>
</evidence>
<dbReference type="FunCoup" id="A0A0Q9XG87">
    <property type="interactions" value="92"/>
</dbReference>
<organism evidence="4 5">
    <name type="scientific">Drosophila mojavensis</name>
    <name type="common">Fruit fly</name>
    <dbReference type="NCBI Taxonomy" id="7230"/>
    <lineage>
        <taxon>Eukaryota</taxon>
        <taxon>Metazoa</taxon>
        <taxon>Ecdysozoa</taxon>
        <taxon>Arthropoda</taxon>
        <taxon>Hexapoda</taxon>
        <taxon>Insecta</taxon>
        <taxon>Pterygota</taxon>
        <taxon>Neoptera</taxon>
        <taxon>Endopterygota</taxon>
        <taxon>Diptera</taxon>
        <taxon>Brachycera</taxon>
        <taxon>Muscomorpha</taxon>
        <taxon>Ephydroidea</taxon>
        <taxon>Drosophilidae</taxon>
        <taxon>Drosophila</taxon>
    </lineage>
</organism>
<feature type="domain" description="Lipocalin/cytosolic fatty-acid binding" evidence="3">
    <location>
        <begin position="88"/>
        <end position="185"/>
    </location>
</feature>
<dbReference type="EMBL" id="CH933807">
    <property type="protein sequence ID" value="KRG02648.1"/>
    <property type="molecule type" value="Genomic_DNA"/>
</dbReference>
<dbReference type="InterPro" id="IPR000566">
    <property type="entry name" value="Lipocln_cytosolic_FA-bd_dom"/>
</dbReference>
<dbReference type="GO" id="GO:0006629">
    <property type="term" value="P:lipid metabolic process"/>
    <property type="evidence" value="ECO:0007669"/>
    <property type="project" value="TreeGrafter"/>
</dbReference>
<dbReference type="GO" id="GO:0005737">
    <property type="term" value="C:cytoplasm"/>
    <property type="evidence" value="ECO:0007669"/>
    <property type="project" value="TreeGrafter"/>
</dbReference>
<dbReference type="InterPro" id="IPR022271">
    <property type="entry name" value="Lipocalin_ApoD"/>
</dbReference>
<feature type="chain" id="PRO_5013437646" description="Lipocalin/cytosolic fatty-acid binding domain-containing protein" evidence="2">
    <location>
        <begin position="21"/>
        <end position="193"/>
    </location>
</feature>
<evidence type="ECO:0000313" key="5">
    <source>
        <dbReference type="Proteomes" id="UP000009192"/>
    </source>
</evidence>
<proteinExistence type="inferred from homology"/>
<protein>
    <recommendedName>
        <fullName evidence="3">Lipocalin/cytosolic fatty-acid binding domain-containing protein</fullName>
    </recommendedName>
</protein>
<name>A0A0Q9XG87_DROMO</name>
<keyword evidence="5" id="KW-1185">Reference proteome</keyword>
<dbReference type="Pfam" id="PF00061">
    <property type="entry name" value="Lipocalin"/>
    <property type="match status" value="1"/>
</dbReference>
<evidence type="ECO:0000256" key="2">
    <source>
        <dbReference type="PIRNR" id="PIRNR036893"/>
    </source>
</evidence>